<dbReference type="Proteomes" id="UP000556201">
    <property type="component" value="Unassembled WGS sequence"/>
</dbReference>
<name>A0A7W9L4B7_BREVE</name>
<accession>A0A7W9L4B7</accession>
<evidence type="ECO:0000313" key="2">
    <source>
        <dbReference type="Proteomes" id="UP000556201"/>
    </source>
</evidence>
<reference evidence="1 2" key="1">
    <citation type="submission" date="2020-08" db="EMBL/GenBank/DDBJ databases">
        <title>Functional genomics of gut bacteria from endangered species of beetles.</title>
        <authorList>
            <person name="Carlos-Shanley C."/>
        </authorList>
    </citation>
    <scope>NUCLEOTIDE SEQUENCE [LARGE SCALE GENOMIC DNA]</scope>
    <source>
        <strain evidence="1 2">S00192</strain>
    </source>
</reference>
<sequence length="226" mass="24607">MSFTDLTICNLAIDRVAGDRIDALGEDSPLGAFCQDNYPHKRAFVLGKYRWTFANQVALFAQVAVPEGDPKPCAYKYARPADLAGAVHAWRDAADPQRARTAPYVLDSGGAFWSDQSPLFGEYTRTVTEADWPSWFRQLVITAFAADVADFCQLTTKGRELRQEAWGTPGEQGEGGLYAQARNEDARMAPQRQLVGGVDAGPLVEARGGWGFGRFGFTGFSLSNGG</sequence>
<evidence type="ECO:0000313" key="1">
    <source>
        <dbReference type="EMBL" id="MBB5770126.1"/>
    </source>
</evidence>
<comment type="caution">
    <text evidence="1">The sequence shown here is derived from an EMBL/GenBank/DDBJ whole genome shotgun (WGS) entry which is preliminary data.</text>
</comment>
<proteinExistence type="predicted"/>
<gene>
    <name evidence="1" type="ORF">HNP47_000095</name>
</gene>
<protein>
    <submittedName>
        <fullName evidence="1">Uncharacterized protein</fullName>
    </submittedName>
</protein>
<dbReference type="AlphaFoldDB" id="A0A7W9L4B7"/>
<organism evidence="1 2">
    <name type="scientific">Brevundimonas vesicularis</name>
    <name type="common">Pseudomonas vesicularis</name>
    <dbReference type="NCBI Taxonomy" id="41276"/>
    <lineage>
        <taxon>Bacteria</taxon>
        <taxon>Pseudomonadati</taxon>
        <taxon>Pseudomonadota</taxon>
        <taxon>Alphaproteobacteria</taxon>
        <taxon>Caulobacterales</taxon>
        <taxon>Caulobacteraceae</taxon>
        <taxon>Brevundimonas</taxon>
    </lineage>
</organism>
<dbReference type="RefSeq" id="WP_184277478.1">
    <property type="nucleotide sequence ID" value="NZ_JACHLJ010000001.1"/>
</dbReference>
<dbReference type="EMBL" id="JACHLJ010000001">
    <property type="protein sequence ID" value="MBB5770126.1"/>
    <property type="molecule type" value="Genomic_DNA"/>
</dbReference>